<dbReference type="Gene3D" id="3.40.50.10610">
    <property type="entry name" value="ABC-type transport auxiliary lipoprotein component"/>
    <property type="match status" value="1"/>
</dbReference>
<dbReference type="GO" id="GO:0035556">
    <property type="term" value="P:intracellular signal transduction"/>
    <property type="evidence" value="ECO:0007669"/>
    <property type="project" value="InterPro"/>
</dbReference>
<dbReference type="PANTHER" id="PTHR43081">
    <property type="entry name" value="ADENYLATE CYCLASE, TERMINAL-DIFFERENTIATION SPECIFIC-RELATED"/>
    <property type="match status" value="1"/>
</dbReference>
<dbReference type="CDD" id="cd07302">
    <property type="entry name" value="CHD"/>
    <property type="match status" value="1"/>
</dbReference>
<evidence type="ECO:0000259" key="1">
    <source>
        <dbReference type="PROSITE" id="PS50125"/>
    </source>
</evidence>
<name>A0A927D9V6_9RHOB</name>
<keyword evidence="3" id="KW-1185">Reference proteome</keyword>
<accession>A0A927D9V6</accession>
<dbReference type="Gene3D" id="1.25.40.10">
    <property type="entry name" value="Tetratricopeptide repeat domain"/>
    <property type="match status" value="1"/>
</dbReference>
<comment type="caution">
    <text evidence="2">The sequence shown here is derived from an EMBL/GenBank/DDBJ whole genome shotgun (WGS) entry which is preliminary data.</text>
</comment>
<dbReference type="GO" id="GO:0004016">
    <property type="term" value="F:adenylate cyclase activity"/>
    <property type="evidence" value="ECO:0007669"/>
    <property type="project" value="UniProtKB-ARBA"/>
</dbReference>
<dbReference type="AlphaFoldDB" id="A0A927D9V6"/>
<evidence type="ECO:0000313" key="2">
    <source>
        <dbReference type="EMBL" id="MBD3665847.1"/>
    </source>
</evidence>
<dbReference type="InterPro" id="IPR029787">
    <property type="entry name" value="Nucleotide_cyclase"/>
</dbReference>
<dbReference type="PANTHER" id="PTHR43081:SF19">
    <property type="entry name" value="PH-SENSITIVE ADENYLATE CYCLASE RV1264"/>
    <property type="match status" value="1"/>
</dbReference>
<dbReference type="PROSITE" id="PS50125">
    <property type="entry name" value="GUANYLATE_CYCLASE_2"/>
    <property type="match status" value="1"/>
</dbReference>
<sequence>MERKLATIMIGDFVGSTAAMEHDEEGALARVMNGLEVAAGAVARHKGRVFNTAGDALLAEFDSPVNALKAAIEARSLLGSAEGLTPKDMRFGMHLADVVQVGDDLRGDGVNIAARLQQHAEPGEIDVSAALYDQVRRVSPCSFSDLGEQQFKGLGEPMRVMRVGTTMDRHVYQTAPTIEAPQTRKRPNSIAVLPFRTGGKTDEDQDFLAEGLTDDIIHELSLIRSLFVSSRTASRSLDTDDPVIVGDALGVSYVLAGAVRKLGSRVRMNVTLTRTDNGGVVWTDRVQRPFDELLDAMEDVCARVAATVSGRIDHEGIRAVRMKRPENMTAYEYYLRGLDKHRMGGVSDAHAKEAIEWFQRSQQADPGFARPLAMEVCAWSYLPDFDLQAASNILDRAMGLDTSDPELHRIFGIVQIKLNGDFEASRRHHERALQLAPNDAYILGRCAAFYTFDGQLDRALDLLERAEALDPFLPVWIIEERVAALYALGRFDEVNAEARSLNFQTRRSRLYRAASRVARGDVPRARALVAEVLADDPILTTEYVAQQELFKDPEIMNTLLERVRTAGLPDAVSATGPTLVANH</sequence>
<dbReference type="Gene3D" id="3.30.70.1230">
    <property type="entry name" value="Nucleotide cyclase"/>
    <property type="match status" value="1"/>
</dbReference>
<feature type="domain" description="Guanylate cyclase" evidence="1">
    <location>
        <begin position="7"/>
        <end position="117"/>
    </location>
</feature>
<gene>
    <name evidence="2" type="ORF">H9Q16_18070</name>
</gene>
<evidence type="ECO:0000313" key="3">
    <source>
        <dbReference type="Proteomes" id="UP000635142"/>
    </source>
</evidence>
<dbReference type="GO" id="GO:0006171">
    <property type="term" value="P:cAMP biosynthetic process"/>
    <property type="evidence" value="ECO:0007669"/>
    <property type="project" value="TreeGrafter"/>
</dbReference>
<dbReference type="Proteomes" id="UP000635142">
    <property type="component" value="Unassembled WGS sequence"/>
</dbReference>
<dbReference type="InterPro" id="IPR001054">
    <property type="entry name" value="A/G_cyclase"/>
</dbReference>
<organism evidence="2 3">
    <name type="scientific">Sulfitobacter aestuariivivens</name>
    <dbReference type="NCBI Taxonomy" id="2766981"/>
    <lineage>
        <taxon>Bacteria</taxon>
        <taxon>Pseudomonadati</taxon>
        <taxon>Pseudomonadota</taxon>
        <taxon>Alphaproteobacteria</taxon>
        <taxon>Rhodobacterales</taxon>
        <taxon>Roseobacteraceae</taxon>
        <taxon>Sulfitobacter</taxon>
    </lineage>
</organism>
<dbReference type="SUPFAM" id="SSF48452">
    <property type="entry name" value="TPR-like"/>
    <property type="match status" value="1"/>
</dbReference>
<dbReference type="SUPFAM" id="SSF55073">
    <property type="entry name" value="Nucleotide cyclase"/>
    <property type="match status" value="1"/>
</dbReference>
<dbReference type="RefSeq" id="WP_191076884.1">
    <property type="nucleotide sequence ID" value="NZ_JACTAG010000003.1"/>
</dbReference>
<dbReference type="InterPro" id="IPR011990">
    <property type="entry name" value="TPR-like_helical_dom_sf"/>
</dbReference>
<protein>
    <submittedName>
        <fullName evidence="2">Adenylate/guanylate cyclase domain-containing protein</fullName>
    </submittedName>
</protein>
<dbReference type="EMBL" id="JACTAG010000003">
    <property type="protein sequence ID" value="MBD3665847.1"/>
    <property type="molecule type" value="Genomic_DNA"/>
</dbReference>
<reference evidence="2" key="1">
    <citation type="submission" date="2020-08" db="EMBL/GenBank/DDBJ databases">
        <title>Sulfitobacter aestuariivivens sp. nov., isolated from a tidal flat.</title>
        <authorList>
            <person name="Park S."/>
            <person name="Yoon J.-H."/>
        </authorList>
    </citation>
    <scope>NUCLEOTIDE SEQUENCE</scope>
    <source>
        <strain evidence="2">TSTF-M16</strain>
    </source>
</reference>
<dbReference type="InterPro" id="IPR050697">
    <property type="entry name" value="Adenylyl/Guanylyl_Cyclase_3/4"/>
</dbReference>
<proteinExistence type="predicted"/>